<dbReference type="PANTHER" id="PTHR47976">
    <property type="entry name" value="G-TYPE LECTIN S-RECEPTOR-LIKE SERINE/THREONINE-PROTEIN KINASE SD2-5"/>
    <property type="match status" value="1"/>
</dbReference>
<dbReference type="EMBL" id="JAVIJP010000099">
    <property type="protein sequence ID" value="KAL3615735.1"/>
    <property type="molecule type" value="Genomic_DNA"/>
</dbReference>
<dbReference type="InterPro" id="IPR051343">
    <property type="entry name" value="G-type_lectin_kinases/EP1-like"/>
</dbReference>
<dbReference type="PROSITE" id="PS50948">
    <property type="entry name" value="PAN"/>
    <property type="match status" value="1"/>
</dbReference>
<evidence type="ECO:0000259" key="6">
    <source>
        <dbReference type="PROSITE" id="PS50948"/>
    </source>
</evidence>
<dbReference type="Gene3D" id="2.90.10.10">
    <property type="entry name" value="Bulb-type lectin domain"/>
    <property type="match status" value="1"/>
</dbReference>
<dbReference type="InterPro" id="IPR001480">
    <property type="entry name" value="Bulb-type_lectin_dom"/>
</dbReference>
<name>A0ABD3BEC7_9LAMI</name>
<dbReference type="SMART" id="SM00108">
    <property type="entry name" value="B_lectin"/>
    <property type="match status" value="1"/>
</dbReference>
<keyword evidence="3" id="KW-0812">Transmembrane</keyword>
<keyword evidence="8" id="KW-1185">Reference proteome</keyword>
<reference evidence="8" key="1">
    <citation type="journal article" date="2024" name="IScience">
        <title>Strigolactones Initiate the Formation of Haustorium-like Structures in Castilleja.</title>
        <authorList>
            <person name="Buerger M."/>
            <person name="Peterson D."/>
            <person name="Chory J."/>
        </authorList>
    </citation>
    <scope>NUCLEOTIDE SEQUENCE [LARGE SCALE GENOMIC DNA]</scope>
</reference>
<feature type="transmembrane region" description="Helical" evidence="3">
    <location>
        <begin position="415"/>
        <end position="440"/>
    </location>
</feature>
<dbReference type="SUPFAM" id="SSF51110">
    <property type="entry name" value="alpha-D-mannose-specific plant lectins"/>
    <property type="match status" value="1"/>
</dbReference>
<keyword evidence="3" id="KW-1133">Transmembrane helix</keyword>
<evidence type="ECO:0000259" key="5">
    <source>
        <dbReference type="PROSITE" id="PS50927"/>
    </source>
</evidence>
<evidence type="ECO:0000256" key="4">
    <source>
        <dbReference type="SAM" id="SignalP"/>
    </source>
</evidence>
<dbReference type="PROSITE" id="PS50927">
    <property type="entry name" value="BULB_LECTIN"/>
    <property type="match status" value="1"/>
</dbReference>
<sequence length="454" mass="50534">MKIIVFHILLITNILVKSLSESEIKIGYEVTLAIPTEYAKGFLGRAFLIQTQQTAPYFRTAISVEAIDEKYSCSLDIFLGDVKVWSSGHLSKFYTTEKCVLELTQDGNLRLKGEKEVVGWRSGTAGQGVKRLILLKAGNLVLVDDFNLIKWQSFNFPTDVMLWGQRLSSQTRLTSFPVNSTLFYSMEIQTDKIALFLNSGTSKYSYWEHSPNDERKNITFTLLTSDGLDIFNGRHKFDSIKSNGPEPIRFLALDNNTGNLRLYRYSEERGKFEASYQALDFTCDLPLACKAYGICTLSGSCSCIQGSNCKNESLEGLCGNNMELEMVEIQGVVSVLRSVALKGNFGNKEECARSCLDDCNCVGAEYVEDGDLGECFLFNIVRGIKEVGKGGKGVYMVKVGKVNNGHGKNHGLKKWVIVMVGVIDGIIIFVVLGGVGYYVIWKRKKDLQVRGQAT</sequence>
<evidence type="ECO:0000256" key="1">
    <source>
        <dbReference type="ARBA" id="ARBA00022729"/>
    </source>
</evidence>
<feature type="chain" id="PRO_5044747173" evidence="4">
    <location>
        <begin position="21"/>
        <end position="454"/>
    </location>
</feature>
<dbReference type="AlphaFoldDB" id="A0ABD3BEC7"/>
<protein>
    <submittedName>
        <fullName evidence="7">Uncharacterized protein</fullName>
    </submittedName>
</protein>
<evidence type="ECO:0000313" key="7">
    <source>
        <dbReference type="EMBL" id="KAL3615735.1"/>
    </source>
</evidence>
<dbReference type="PANTHER" id="PTHR47976:SF120">
    <property type="entry name" value="G-TYPE LECTIN S-RECEPTOR-LIKE SERINE_THREONINE-PROTEIN KINASE SD2-5"/>
    <property type="match status" value="1"/>
</dbReference>
<evidence type="ECO:0000256" key="2">
    <source>
        <dbReference type="ARBA" id="ARBA00023180"/>
    </source>
</evidence>
<feature type="signal peptide" evidence="4">
    <location>
        <begin position="1"/>
        <end position="20"/>
    </location>
</feature>
<dbReference type="Proteomes" id="UP001632038">
    <property type="component" value="Unassembled WGS sequence"/>
</dbReference>
<evidence type="ECO:0000313" key="8">
    <source>
        <dbReference type="Proteomes" id="UP001632038"/>
    </source>
</evidence>
<keyword evidence="3" id="KW-0472">Membrane</keyword>
<keyword evidence="1 4" id="KW-0732">Signal</keyword>
<feature type="domain" description="Apple" evidence="6">
    <location>
        <begin position="318"/>
        <end position="399"/>
    </location>
</feature>
<feature type="domain" description="Bulb-type lectin" evidence="5">
    <location>
        <begin position="40"/>
        <end position="155"/>
    </location>
</feature>
<keyword evidence="2" id="KW-0325">Glycoprotein</keyword>
<evidence type="ECO:0000256" key="3">
    <source>
        <dbReference type="SAM" id="Phobius"/>
    </source>
</evidence>
<gene>
    <name evidence="7" type="ORF">CASFOL_040029</name>
</gene>
<organism evidence="7 8">
    <name type="scientific">Castilleja foliolosa</name>
    <dbReference type="NCBI Taxonomy" id="1961234"/>
    <lineage>
        <taxon>Eukaryota</taxon>
        <taxon>Viridiplantae</taxon>
        <taxon>Streptophyta</taxon>
        <taxon>Embryophyta</taxon>
        <taxon>Tracheophyta</taxon>
        <taxon>Spermatophyta</taxon>
        <taxon>Magnoliopsida</taxon>
        <taxon>eudicotyledons</taxon>
        <taxon>Gunneridae</taxon>
        <taxon>Pentapetalae</taxon>
        <taxon>asterids</taxon>
        <taxon>lamiids</taxon>
        <taxon>Lamiales</taxon>
        <taxon>Orobanchaceae</taxon>
        <taxon>Pedicularideae</taxon>
        <taxon>Castillejinae</taxon>
        <taxon>Castilleja</taxon>
    </lineage>
</organism>
<dbReference type="InterPro" id="IPR003609">
    <property type="entry name" value="Pan_app"/>
</dbReference>
<proteinExistence type="predicted"/>
<accession>A0ABD3BEC7</accession>
<comment type="caution">
    <text evidence="7">The sequence shown here is derived from an EMBL/GenBank/DDBJ whole genome shotgun (WGS) entry which is preliminary data.</text>
</comment>
<dbReference type="Pfam" id="PF08277">
    <property type="entry name" value="PAN_3"/>
    <property type="match status" value="1"/>
</dbReference>
<dbReference type="Pfam" id="PF01453">
    <property type="entry name" value="B_lectin"/>
    <property type="match status" value="1"/>
</dbReference>
<dbReference type="InterPro" id="IPR036426">
    <property type="entry name" value="Bulb-type_lectin_dom_sf"/>
</dbReference>
<dbReference type="InterPro" id="IPR006583">
    <property type="entry name" value="PAN-3_domain"/>
</dbReference>